<dbReference type="EMBL" id="MT074430">
    <property type="protein sequence ID" value="QIN98014.1"/>
    <property type="molecule type" value="Genomic_DNA"/>
</dbReference>
<keyword evidence="2" id="KW-1185">Reference proteome</keyword>
<protein>
    <submittedName>
        <fullName evidence="1">Uncharacterized protein</fullName>
    </submittedName>
</protein>
<gene>
    <name evidence="1" type="ORF">pink_61</name>
</gene>
<reference evidence="2" key="1">
    <citation type="submission" date="2020-02" db="EMBL/GenBank/DDBJ databases">
        <authorList>
            <person name="Olsen N.S."/>
            <person name="Forero-Junco L."/>
            <person name="Kot W."/>
            <person name="Hansen L.H."/>
        </authorList>
    </citation>
    <scope>NUCLEOTIDE SEQUENCE [LARGE SCALE GENOMIC DNA]</scope>
</reference>
<evidence type="ECO:0000313" key="1">
    <source>
        <dbReference type="EMBL" id="QIN98014.1"/>
    </source>
</evidence>
<sequence>MISKIVYWALLSPLVVISAFTSSIAWVDCKFRGSQPIERYILWCEKVSKIKR</sequence>
<organism evidence="1 2">
    <name type="scientific">Salmonella phage pink</name>
    <dbReference type="NCBI Taxonomy" id="2713312"/>
    <lineage>
        <taxon>Viruses</taxon>
        <taxon>Duplodnaviria</taxon>
        <taxon>Heunggongvirae</taxon>
        <taxon>Uroviricota</taxon>
        <taxon>Caudoviricetes</taxon>
        <taxon>Sarkviridae</taxon>
        <taxon>Guernseyvirinae</taxon>
        <taxon>Jerseyvirus</taxon>
        <taxon>Jerseyvirus pink</taxon>
    </lineage>
</organism>
<accession>A0A6G8RA10</accession>
<proteinExistence type="predicted"/>
<dbReference type="Proteomes" id="UP000503246">
    <property type="component" value="Segment"/>
</dbReference>
<evidence type="ECO:0000313" key="2">
    <source>
        <dbReference type="Proteomes" id="UP000503246"/>
    </source>
</evidence>
<name>A0A6G8RA10_9CAUD</name>